<evidence type="ECO:0000313" key="1">
    <source>
        <dbReference type="EMBL" id="KIU20846.1"/>
    </source>
</evidence>
<dbReference type="GeneID" id="74354023"/>
<name>A0A0D1LM24_9LACO</name>
<organism evidence="2 4">
    <name type="scientific">Weissella cibaria</name>
    <dbReference type="NCBI Taxonomy" id="137591"/>
    <lineage>
        <taxon>Bacteria</taxon>
        <taxon>Bacillati</taxon>
        <taxon>Bacillota</taxon>
        <taxon>Bacilli</taxon>
        <taxon>Lactobacillales</taxon>
        <taxon>Lactobacillaceae</taxon>
        <taxon>Weissella</taxon>
    </lineage>
</organism>
<sequence>MYNKLENKQWMVAGLSTLVMTQGQLSRQVIVENRKVDLTTK</sequence>
<evidence type="ECO:0000313" key="3">
    <source>
        <dbReference type="Proteomes" id="UP000032287"/>
    </source>
</evidence>
<dbReference type="Proteomes" id="UP000032287">
    <property type="component" value="Unassembled WGS sequence"/>
</dbReference>
<dbReference type="EMBL" id="JWHT01000033">
    <property type="protein sequence ID" value="KIU23633.1"/>
    <property type="molecule type" value="Genomic_DNA"/>
</dbReference>
<accession>A0A0D1LM24</accession>
<keyword evidence="3" id="KW-1185">Reference proteome</keyword>
<dbReference type="RefSeq" id="WP_010375336.1">
    <property type="nucleotide sequence ID" value="NZ_BJEF01000007.1"/>
</dbReference>
<reference evidence="2" key="1">
    <citation type="journal article" date="2015" name="Microbiology (Mosc.)">
        <title>Genomics of the Weissella cibaria species with an examination of its metabolic traits.</title>
        <authorList>
            <person name="Lynch K.M."/>
            <person name="Lucid A."/>
            <person name="Arendt E.K."/>
            <person name="Sleator R.D."/>
            <person name="Lucey B."/>
            <person name="Coffey A."/>
        </authorList>
    </citation>
    <scope>NUCLEOTIDE SEQUENCE [LARGE SCALE GENOMIC DNA]</scope>
    <source>
        <strain evidence="2">AB3b</strain>
        <strain evidence="1">MG1</strain>
    </source>
</reference>
<proteinExistence type="predicted"/>
<evidence type="ECO:0000313" key="2">
    <source>
        <dbReference type="EMBL" id="KIU23633.1"/>
    </source>
</evidence>
<gene>
    <name evidence="2" type="ORF">ab3b_01367</name>
    <name evidence="1" type="ORF">QX99_01001</name>
</gene>
<dbReference type="Proteomes" id="UP000032289">
    <property type="component" value="Unassembled WGS sequence"/>
</dbReference>
<comment type="caution">
    <text evidence="2">The sequence shown here is derived from an EMBL/GenBank/DDBJ whole genome shotgun (WGS) entry which is preliminary data.</text>
</comment>
<protein>
    <submittedName>
        <fullName evidence="2">Uncharacterized protein</fullName>
    </submittedName>
</protein>
<dbReference type="PATRIC" id="fig|137591.24.peg.1339"/>
<dbReference type="AlphaFoldDB" id="A0A0D1LM24"/>
<evidence type="ECO:0000313" key="4">
    <source>
        <dbReference type="Proteomes" id="UP000032289"/>
    </source>
</evidence>
<dbReference type="EMBL" id="JWHU01000015">
    <property type="protein sequence ID" value="KIU20846.1"/>
    <property type="molecule type" value="Genomic_DNA"/>
</dbReference>